<dbReference type="Proteomes" id="UP000178348">
    <property type="component" value="Unassembled WGS sequence"/>
</dbReference>
<name>A0A1G2CME8_9BACT</name>
<accession>A0A1G2CME8</accession>
<organism evidence="1 2">
    <name type="scientific">Candidatus Liptonbacteria bacterium RIFCSPLOWO2_01_FULL_53_13</name>
    <dbReference type="NCBI Taxonomy" id="1798651"/>
    <lineage>
        <taxon>Bacteria</taxon>
        <taxon>Candidatus Liptoniibacteriota</taxon>
    </lineage>
</organism>
<gene>
    <name evidence="1" type="ORF">A2946_00600</name>
</gene>
<proteinExistence type="predicted"/>
<dbReference type="EMBL" id="MHLB01000012">
    <property type="protein sequence ID" value="OGZ02417.1"/>
    <property type="molecule type" value="Genomic_DNA"/>
</dbReference>
<sequence length="72" mass="8501">MYVPVYADGGYYDNDGKSVGSWRLSPFTCSQKPVYSERIELFPEITENRSAILIYKFMRMIRMDANLYDSYH</sequence>
<comment type="caution">
    <text evidence="1">The sequence shown here is derived from an EMBL/GenBank/DDBJ whole genome shotgun (WGS) entry which is preliminary data.</text>
</comment>
<protein>
    <submittedName>
        <fullName evidence="1">Uncharacterized protein</fullName>
    </submittedName>
</protein>
<evidence type="ECO:0000313" key="1">
    <source>
        <dbReference type="EMBL" id="OGZ02417.1"/>
    </source>
</evidence>
<evidence type="ECO:0000313" key="2">
    <source>
        <dbReference type="Proteomes" id="UP000178348"/>
    </source>
</evidence>
<reference evidence="1 2" key="1">
    <citation type="journal article" date="2016" name="Nat. Commun.">
        <title>Thousands of microbial genomes shed light on interconnected biogeochemical processes in an aquifer system.</title>
        <authorList>
            <person name="Anantharaman K."/>
            <person name="Brown C.T."/>
            <person name="Hug L.A."/>
            <person name="Sharon I."/>
            <person name="Castelle C.J."/>
            <person name="Probst A.J."/>
            <person name="Thomas B.C."/>
            <person name="Singh A."/>
            <person name="Wilkins M.J."/>
            <person name="Karaoz U."/>
            <person name="Brodie E.L."/>
            <person name="Williams K.H."/>
            <person name="Hubbard S.S."/>
            <person name="Banfield J.F."/>
        </authorList>
    </citation>
    <scope>NUCLEOTIDE SEQUENCE [LARGE SCALE GENOMIC DNA]</scope>
</reference>
<dbReference type="AlphaFoldDB" id="A0A1G2CME8"/>